<evidence type="ECO:0000256" key="5">
    <source>
        <dbReference type="ARBA" id="ARBA00023136"/>
    </source>
</evidence>
<keyword evidence="3 6" id="KW-0812">Transmembrane</keyword>
<dbReference type="Gene3D" id="1.10.357.140">
    <property type="entry name" value="UbiA prenyltransferase"/>
    <property type="match status" value="1"/>
</dbReference>
<dbReference type="InterPro" id="IPR044878">
    <property type="entry name" value="UbiA_sf"/>
</dbReference>
<comment type="subcellular location">
    <subcellularLocation>
        <location evidence="1">Membrane</location>
        <topology evidence="1">Multi-pass membrane protein</topology>
    </subcellularLocation>
</comment>
<keyword evidence="4 6" id="KW-1133">Transmembrane helix</keyword>
<dbReference type="Gene3D" id="3.40.50.1000">
    <property type="entry name" value="HAD superfamily/HAD-like"/>
    <property type="match status" value="1"/>
</dbReference>
<dbReference type="InterPro" id="IPR023214">
    <property type="entry name" value="HAD_sf"/>
</dbReference>
<dbReference type="CDD" id="cd13963">
    <property type="entry name" value="PT_UbiA_2"/>
    <property type="match status" value="1"/>
</dbReference>
<dbReference type="InterPro" id="IPR000537">
    <property type="entry name" value="UbiA_prenyltransferase"/>
</dbReference>
<evidence type="ECO:0000256" key="1">
    <source>
        <dbReference type="ARBA" id="ARBA00004141"/>
    </source>
</evidence>
<dbReference type="RefSeq" id="WP_283174566.1">
    <property type="nucleotide sequence ID" value="NZ_JAPNOA010000039.1"/>
</dbReference>
<name>A0A9X3EPA3_9GAMM</name>
<evidence type="ECO:0000313" key="7">
    <source>
        <dbReference type="EMBL" id="MCY0966358.1"/>
    </source>
</evidence>
<evidence type="ECO:0000256" key="4">
    <source>
        <dbReference type="ARBA" id="ARBA00022989"/>
    </source>
</evidence>
<keyword evidence="5 6" id="KW-0472">Membrane</keyword>
<dbReference type="AlphaFoldDB" id="A0A9X3EPA3"/>
<protein>
    <submittedName>
        <fullName evidence="7">UbiA family prenyltransferase</fullName>
    </submittedName>
</protein>
<accession>A0A9X3EPA3</accession>
<feature type="transmembrane region" description="Helical" evidence="6">
    <location>
        <begin position="397"/>
        <end position="417"/>
    </location>
</feature>
<evidence type="ECO:0000256" key="3">
    <source>
        <dbReference type="ARBA" id="ARBA00022692"/>
    </source>
</evidence>
<dbReference type="SUPFAM" id="SSF56784">
    <property type="entry name" value="HAD-like"/>
    <property type="match status" value="1"/>
</dbReference>
<dbReference type="EMBL" id="JAPNOA010000039">
    <property type="protein sequence ID" value="MCY0966358.1"/>
    <property type="molecule type" value="Genomic_DNA"/>
</dbReference>
<evidence type="ECO:0000256" key="6">
    <source>
        <dbReference type="SAM" id="Phobius"/>
    </source>
</evidence>
<feature type="transmembrane region" description="Helical" evidence="6">
    <location>
        <begin position="289"/>
        <end position="310"/>
    </location>
</feature>
<dbReference type="NCBIfam" id="NF006088">
    <property type="entry name" value="PRK08238.1"/>
    <property type="match status" value="1"/>
</dbReference>
<feature type="transmembrane region" description="Helical" evidence="6">
    <location>
        <begin position="459"/>
        <end position="482"/>
    </location>
</feature>
<keyword evidence="8" id="KW-1185">Reference proteome</keyword>
<dbReference type="Proteomes" id="UP001150830">
    <property type="component" value="Unassembled WGS sequence"/>
</dbReference>
<dbReference type="Pfam" id="PF01040">
    <property type="entry name" value="UbiA"/>
    <property type="match status" value="1"/>
</dbReference>
<organism evidence="7 8">
    <name type="scientific">Parathalassolituus penaei</name>
    <dbReference type="NCBI Taxonomy" id="2997323"/>
    <lineage>
        <taxon>Bacteria</taxon>
        <taxon>Pseudomonadati</taxon>
        <taxon>Pseudomonadota</taxon>
        <taxon>Gammaproteobacteria</taxon>
        <taxon>Oceanospirillales</taxon>
        <taxon>Oceanospirillaceae</taxon>
        <taxon>Parathalassolituus</taxon>
    </lineage>
</organism>
<feature type="transmembrane region" description="Helical" evidence="6">
    <location>
        <begin position="348"/>
        <end position="366"/>
    </location>
</feature>
<dbReference type="CDD" id="cd07519">
    <property type="entry name" value="HAD_PTase"/>
    <property type="match status" value="1"/>
</dbReference>
<comment type="caution">
    <text evidence="7">The sequence shown here is derived from an EMBL/GenBank/DDBJ whole genome shotgun (WGS) entry which is preliminary data.</text>
</comment>
<sequence>MITKATEQTHITPPLVVDLDGTLISTDMLVESGLGLLRSDPLAIRHLPGWLAQGKAVLKQRLADYSLFSPAHLPYNPAVLALIDEARLQQRPVILATASHASIAHAIADHLGCFDQVLASDGENNLSAHHKATALQERFGQGGFDYVGNSNDDLPVWQLARHAILVNTPASVQGKAVARGNVLRVIGDSRTPLQAWVKALRPHQWSKNALLLLPLLASHQFGSVAAVLATLAGILLFSSCASSAYLLNDLLDLPDDRKHPSKCRRPLAAGKIPPLQAALLSPLLALGPLLLAVTFLPGGFSLALLCYFVLTLTYSFWLKRKMAIDVITLAMLYTLRIIAGALVIQVPLTFWILTFSLFIFLSLALMKRFTELKQAREKGQTAKAGGRGYYPDDLEMVASMGVSSGFLSVLILALYIQDPTTAVHYSHPQLLWLACPIMLWWITRVWFLTHRGEMQDDPVLFAIRDRTSLITVGLLAFCFGVAL</sequence>
<dbReference type="GO" id="GO:0016020">
    <property type="term" value="C:membrane"/>
    <property type="evidence" value="ECO:0007669"/>
    <property type="project" value="UniProtKB-SubCell"/>
</dbReference>
<reference evidence="7" key="1">
    <citation type="submission" date="2022-11" db="EMBL/GenBank/DDBJ databases">
        <title>Parathalassolutuus dongxingensis gen. nov., sp. nov., a novel member of family Oceanospirillaceae isolated from a coastal shrimp pond in Guangxi, China.</title>
        <authorList>
            <person name="Chen H."/>
        </authorList>
    </citation>
    <scope>NUCLEOTIDE SEQUENCE</scope>
    <source>
        <strain evidence="7">G-43</strain>
    </source>
</reference>
<evidence type="ECO:0000313" key="8">
    <source>
        <dbReference type="Proteomes" id="UP001150830"/>
    </source>
</evidence>
<evidence type="ECO:0000256" key="2">
    <source>
        <dbReference type="ARBA" id="ARBA00022475"/>
    </source>
</evidence>
<feature type="transmembrane region" description="Helical" evidence="6">
    <location>
        <begin position="224"/>
        <end position="247"/>
    </location>
</feature>
<dbReference type="Pfam" id="PF12710">
    <property type="entry name" value="HAD"/>
    <property type="match status" value="1"/>
</dbReference>
<proteinExistence type="predicted"/>
<feature type="transmembrane region" description="Helical" evidence="6">
    <location>
        <begin position="429"/>
        <end position="447"/>
    </location>
</feature>
<dbReference type="InterPro" id="IPR036412">
    <property type="entry name" value="HAD-like_sf"/>
</dbReference>
<dbReference type="GO" id="GO:0016765">
    <property type="term" value="F:transferase activity, transferring alkyl or aryl (other than methyl) groups"/>
    <property type="evidence" value="ECO:0007669"/>
    <property type="project" value="InterPro"/>
</dbReference>
<keyword evidence="2" id="KW-1003">Cell membrane</keyword>
<gene>
    <name evidence="7" type="ORF">OUO13_14270</name>
</gene>